<dbReference type="PANTHER" id="PTHR38107">
    <property type="match status" value="1"/>
</dbReference>
<dbReference type="Pfam" id="PF01471">
    <property type="entry name" value="PG_binding_1"/>
    <property type="match status" value="1"/>
</dbReference>
<feature type="transmembrane region" description="Helical" evidence="5">
    <location>
        <begin position="284"/>
        <end position="303"/>
    </location>
</feature>
<sequence length="318" mass="33916">MSLSLSPGGADFIARREGKVYHAYRDAVGVVTIYTGFTWGSAVFRDYWMKTRGHKLRMGDTITEEEGQHLLMVVADTEYGAAVNASIRPTEQHHYDGATSVAFNLGKGSVTWRWATALRDGHVARCAALLRAGYNTAGGRRLQGLVNRRRLEAALIEHGDYADAGGVAVTAARFGARDDAAANDNDAADREKKLIDYQRLLKAQGFDPGPIDGKWGPSTRKAVLAFQRSHDGLVNDGILGPATMAALDRTEVAKGTTNAAGLMSLAAAGAGGAVSAFSDFDVTAFIVPAVAVAIAGAVVWAVWKNADEIGRWWRASHA</sequence>
<keyword evidence="4" id="KW-0378">Hydrolase</keyword>
<dbReference type="InterPro" id="IPR002196">
    <property type="entry name" value="Glyco_hydro_24"/>
</dbReference>
<accession>A0ABT3HHM1</accession>
<dbReference type="InterPro" id="IPR036366">
    <property type="entry name" value="PGBDSf"/>
</dbReference>
<organism evidence="7 8">
    <name type="scientific">Rhodobium gokarnense</name>
    <dbReference type="NCBI Taxonomy" id="364296"/>
    <lineage>
        <taxon>Bacteria</taxon>
        <taxon>Pseudomonadati</taxon>
        <taxon>Pseudomonadota</taxon>
        <taxon>Alphaproteobacteria</taxon>
        <taxon>Hyphomicrobiales</taxon>
        <taxon>Rhodobiaceae</taxon>
        <taxon>Rhodobium</taxon>
    </lineage>
</organism>
<keyword evidence="3" id="KW-1035">Host cytoplasm</keyword>
<dbReference type="RefSeq" id="WP_264603328.1">
    <property type="nucleotide sequence ID" value="NZ_JAOQNS010000014.1"/>
</dbReference>
<dbReference type="PANTHER" id="PTHR38107:SF3">
    <property type="entry name" value="LYSOZYME RRRD-RELATED"/>
    <property type="match status" value="1"/>
</dbReference>
<keyword evidence="5" id="KW-0812">Transmembrane</keyword>
<name>A0ABT3HHM1_9HYPH</name>
<gene>
    <name evidence="7" type="ORF">M2319_004110</name>
</gene>
<keyword evidence="4" id="KW-0326">Glycosidase</keyword>
<dbReference type="InterPro" id="IPR002477">
    <property type="entry name" value="Peptidoglycan-bd-like"/>
</dbReference>
<dbReference type="Gene3D" id="1.10.530.40">
    <property type="match status" value="1"/>
</dbReference>
<dbReference type="InterPro" id="IPR033907">
    <property type="entry name" value="Endolysin_autolysin"/>
</dbReference>
<feature type="transmembrane region" description="Helical" evidence="5">
    <location>
        <begin position="27"/>
        <end position="48"/>
    </location>
</feature>
<evidence type="ECO:0000256" key="3">
    <source>
        <dbReference type="ARBA" id="ARBA00023200"/>
    </source>
</evidence>
<comment type="catalytic activity">
    <reaction evidence="4">
        <text>Hydrolysis of (1-&gt;4)-beta-linkages between N-acetylmuramic acid and N-acetyl-D-glucosamine residues in a peptidoglycan and between N-acetyl-D-glucosamine residues in chitodextrins.</text>
        <dbReference type="EC" id="3.2.1.17"/>
    </reaction>
</comment>
<keyword evidence="1 4" id="KW-0929">Antimicrobial</keyword>
<dbReference type="InterPro" id="IPR036365">
    <property type="entry name" value="PGBD-like_sf"/>
</dbReference>
<dbReference type="EMBL" id="JAOQNS010000014">
    <property type="protein sequence ID" value="MCW2309751.1"/>
    <property type="molecule type" value="Genomic_DNA"/>
</dbReference>
<comment type="similarity">
    <text evidence="4">Belongs to the glycosyl hydrolase 24 family.</text>
</comment>
<evidence type="ECO:0000256" key="2">
    <source>
        <dbReference type="ARBA" id="ARBA00022638"/>
    </source>
</evidence>
<evidence type="ECO:0000313" key="7">
    <source>
        <dbReference type="EMBL" id="MCW2309751.1"/>
    </source>
</evidence>
<dbReference type="Gene3D" id="1.10.101.10">
    <property type="entry name" value="PGBD-like superfamily/PGBD"/>
    <property type="match status" value="1"/>
</dbReference>
<evidence type="ECO:0000256" key="5">
    <source>
        <dbReference type="SAM" id="Phobius"/>
    </source>
</evidence>
<keyword evidence="8" id="KW-1185">Reference proteome</keyword>
<comment type="caution">
    <text evidence="7">The sequence shown here is derived from an EMBL/GenBank/DDBJ whole genome shotgun (WGS) entry which is preliminary data.</text>
</comment>
<evidence type="ECO:0000259" key="6">
    <source>
        <dbReference type="Pfam" id="PF01471"/>
    </source>
</evidence>
<feature type="domain" description="Peptidoglycan binding-like" evidence="6">
    <location>
        <begin position="195"/>
        <end position="247"/>
    </location>
</feature>
<feature type="transmembrane region" description="Helical" evidence="5">
    <location>
        <begin position="259"/>
        <end position="278"/>
    </location>
</feature>
<dbReference type="EC" id="3.2.1.17" evidence="4"/>
<keyword evidence="5" id="KW-0472">Membrane</keyword>
<keyword evidence="5" id="KW-1133">Transmembrane helix</keyword>
<dbReference type="InterPro" id="IPR051018">
    <property type="entry name" value="Bacteriophage_GH24"/>
</dbReference>
<protein>
    <recommendedName>
        <fullName evidence="4">Lysozyme</fullName>
        <ecNumber evidence="4">3.2.1.17</ecNumber>
    </recommendedName>
</protein>
<dbReference type="Pfam" id="PF00959">
    <property type="entry name" value="Phage_lysozyme"/>
    <property type="match status" value="1"/>
</dbReference>
<keyword evidence="2 4" id="KW-0081">Bacteriolytic enzyme</keyword>
<dbReference type="SUPFAM" id="SSF53955">
    <property type="entry name" value="Lysozyme-like"/>
    <property type="match status" value="1"/>
</dbReference>
<dbReference type="InterPro" id="IPR023347">
    <property type="entry name" value="Lysozyme_dom_sf"/>
</dbReference>
<reference evidence="8" key="1">
    <citation type="submission" date="2023-07" db="EMBL/GenBank/DDBJ databases">
        <title>Genome sequencing of Purple Non-Sulfur Bacteria from various extreme environments.</title>
        <authorList>
            <person name="Mayer M."/>
        </authorList>
    </citation>
    <scope>NUCLEOTIDE SEQUENCE [LARGE SCALE GENOMIC DNA]</scope>
    <source>
        <strain evidence="8">DSM 17935</strain>
    </source>
</reference>
<evidence type="ECO:0000256" key="1">
    <source>
        <dbReference type="ARBA" id="ARBA00022529"/>
    </source>
</evidence>
<evidence type="ECO:0000256" key="4">
    <source>
        <dbReference type="RuleBase" id="RU003788"/>
    </source>
</evidence>
<evidence type="ECO:0000313" key="8">
    <source>
        <dbReference type="Proteomes" id="UP001209755"/>
    </source>
</evidence>
<dbReference type="InterPro" id="IPR023346">
    <property type="entry name" value="Lysozyme-like_dom_sf"/>
</dbReference>
<dbReference type="Proteomes" id="UP001209755">
    <property type="component" value="Unassembled WGS sequence"/>
</dbReference>
<proteinExistence type="inferred from homology"/>
<dbReference type="SUPFAM" id="SSF47090">
    <property type="entry name" value="PGBD-like"/>
    <property type="match status" value="1"/>
</dbReference>
<dbReference type="CDD" id="cd00737">
    <property type="entry name" value="lyz_endolysin_autolysin"/>
    <property type="match status" value="1"/>
</dbReference>